<evidence type="ECO:0000256" key="1">
    <source>
        <dbReference type="ARBA" id="ARBA00001947"/>
    </source>
</evidence>
<dbReference type="Gene3D" id="3.90.180.10">
    <property type="entry name" value="Medium-chain alcohol dehydrogenases, catalytic domain"/>
    <property type="match status" value="1"/>
</dbReference>
<feature type="domain" description="Alcohol dehydrogenase-like C-terminal" evidence="7">
    <location>
        <begin position="197"/>
        <end position="320"/>
    </location>
</feature>
<dbReference type="PANTHER" id="PTHR43350">
    <property type="entry name" value="NAD-DEPENDENT ALCOHOL DEHYDROGENASE"/>
    <property type="match status" value="1"/>
</dbReference>
<evidence type="ECO:0000256" key="3">
    <source>
        <dbReference type="ARBA" id="ARBA00022723"/>
    </source>
</evidence>
<dbReference type="PANTHER" id="PTHR43350:SF21">
    <property type="entry name" value="S-NITROSOMYCOTHIOL REDUCTASE MSCR"/>
    <property type="match status" value="1"/>
</dbReference>
<reference evidence="9" key="1">
    <citation type="submission" date="2019-09" db="EMBL/GenBank/DDBJ databases">
        <authorList>
            <person name="Teo W.F.A."/>
            <person name="Duangmal K."/>
        </authorList>
    </citation>
    <scope>NUCLEOTIDE SEQUENCE [LARGE SCALE GENOMIC DNA]</scope>
    <source>
        <strain evidence="9">K81G1</strain>
    </source>
</reference>
<sequence length="369" mass="37768">MDITAAVATEIGGTFELRRLTLADPAPGEVLVKIAGVGLCHTDLAAKDGHLPFPLPGVFGHEGSGVVEAVGADVTKVAPGDKVALSFDSCGDCTQCRGGEPSYCRDFMAYNFGGARQDGTSPLTDGENPVGSAFFGQSSFATHALARERNVVKVPGDAPLAVLGPLGCGVQTGAGAVLNSLDCQPGGTLLVLGGGSVGLSAVLAGVVRELSRIIVVEPHAARRDLALSLGATNVIDPAAGPLAEQVRAIEPDGAGYAIDTTGIAAVLQDAMQALAHRAKVGIIGVPADPEASLALNLIQAQVLGVRVMGIVEGDSDPDTFIPELLELHRTGRFPFDKLVTTMPFTQINEAVAAQHRGDAVKIVLVHGEL</sequence>
<evidence type="ECO:0000256" key="4">
    <source>
        <dbReference type="ARBA" id="ARBA00022833"/>
    </source>
</evidence>
<dbReference type="AlphaFoldDB" id="A0A5N0VDP8"/>
<dbReference type="Pfam" id="PF00107">
    <property type="entry name" value="ADH_zinc_N"/>
    <property type="match status" value="1"/>
</dbReference>
<dbReference type="GO" id="GO:0016491">
    <property type="term" value="F:oxidoreductase activity"/>
    <property type="evidence" value="ECO:0007669"/>
    <property type="project" value="UniProtKB-KW"/>
</dbReference>
<feature type="domain" description="Alcohol dehydrogenase-like N-terminal" evidence="8">
    <location>
        <begin position="27"/>
        <end position="155"/>
    </location>
</feature>
<evidence type="ECO:0000256" key="2">
    <source>
        <dbReference type="ARBA" id="ARBA00008072"/>
    </source>
</evidence>
<dbReference type="EMBL" id="VMNW02000007">
    <property type="protein sequence ID" value="KAA9164469.1"/>
    <property type="molecule type" value="Genomic_DNA"/>
</dbReference>
<comment type="caution">
    <text evidence="9">The sequence shown here is derived from an EMBL/GenBank/DDBJ whole genome shotgun (WGS) entry which is preliminary data.</text>
</comment>
<accession>A0A5N0VDP8</accession>
<dbReference type="CDD" id="cd08278">
    <property type="entry name" value="benzyl_alcohol_DH"/>
    <property type="match status" value="1"/>
</dbReference>
<evidence type="ECO:0000259" key="7">
    <source>
        <dbReference type="Pfam" id="PF00107"/>
    </source>
</evidence>
<keyword evidence="10" id="KW-1185">Reference proteome</keyword>
<evidence type="ECO:0000259" key="8">
    <source>
        <dbReference type="Pfam" id="PF08240"/>
    </source>
</evidence>
<dbReference type="SUPFAM" id="SSF50129">
    <property type="entry name" value="GroES-like"/>
    <property type="match status" value="1"/>
</dbReference>
<dbReference type="OrthoDB" id="3265141at2"/>
<dbReference type="Pfam" id="PF08240">
    <property type="entry name" value="ADH_N"/>
    <property type="match status" value="1"/>
</dbReference>
<evidence type="ECO:0000313" key="10">
    <source>
        <dbReference type="Proteomes" id="UP000319769"/>
    </source>
</evidence>
<dbReference type="InterPro" id="IPR011032">
    <property type="entry name" value="GroES-like_sf"/>
</dbReference>
<proteinExistence type="inferred from homology"/>
<keyword evidence="4 6" id="KW-0862">Zinc</keyword>
<dbReference type="InterPro" id="IPR036291">
    <property type="entry name" value="NAD(P)-bd_dom_sf"/>
</dbReference>
<dbReference type="PROSITE" id="PS00059">
    <property type="entry name" value="ADH_ZINC"/>
    <property type="match status" value="1"/>
</dbReference>
<dbReference type="Gene3D" id="3.40.50.720">
    <property type="entry name" value="NAD(P)-binding Rossmann-like Domain"/>
    <property type="match status" value="1"/>
</dbReference>
<evidence type="ECO:0000256" key="5">
    <source>
        <dbReference type="ARBA" id="ARBA00023002"/>
    </source>
</evidence>
<name>A0A5N0VDP8_9PSEU</name>
<keyword evidence="3 6" id="KW-0479">Metal-binding</keyword>
<dbReference type="InterPro" id="IPR013149">
    <property type="entry name" value="ADH-like_C"/>
</dbReference>
<evidence type="ECO:0000313" key="9">
    <source>
        <dbReference type="EMBL" id="KAA9164469.1"/>
    </source>
</evidence>
<protein>
    <submittedName>
        <fullName evidence="9">NAD(P)-dependent alcohol dehydrogenase</fullName>
    </submittedName>
</protein>
<dbReference type="InterPro" id="IPR013154">
    <property type="entry name" value="ADH-like_N"/>
</dbReference>
<organism evidence="9 10">
    <name type="scientific">Amycolatopsis acidicola</name>
    <dbReference type="NCBI Taxonomy" id="2596893"/>
    <lineage>
        <taxon>Bacteria</taxon>
        <taxon>Bacillati</taxon>
        <taxon>Actinomycetota</taxon>
        <taxon>Actinomycetes</taxon>
        <taxon>Pseudonocardiales</taxon>
        <taxon>Pseudonocardiaceae</taxon>
        <taxon>Amycolatopsis</taxon>
    </lineage>
</organism>
<comment type="similarity">
    <text evidence="2 6">Belongs to the zinc-containing alcohol dehydrogenase family.</text>
</comment>
<dbReference type="GO" id="GO:0008270">
    <property type="term" value="F:zinc ion binding"/>
    <property type="evidence" value="ECO:0007669"/>
    <property type="project" value="InterPro"/>
</dbReference>
<dbReference type="RefSeq" id="WP_144757191.1">
    <property type="nucleotide sequence ID" value="NZ_VMNW02000007.1"/>
</dbReference>
<gene>
    <name evidence="9" type="ORF">FPZ12_007720</name>
</gene>
<dbReference type="SUPFAM" id="SSF51735">
    <property type="entry name" value="NAD(P)-binding Rossmann-fold domains"/>
    <property type="match status" value="1"/>
</dbReference>
<comment type="cofactor">
    <cofactor evidence="1 6">
        <name>Zn(2+)</name>
        <dbReference type="ChEBI" id="CHEBI:29105"/>
    </cofactor>
</comment>
<keyword evidence="5" id="KW-0560">Oxidoreductase</keyword>
<evidence type="ECO:0000256" key="6">
    <source>
        <dbReference type="RuleBase" id="RU361277"/>
    </source>
</evidence>
<dbReference type="InterPro" id="IPR002328">
    <property type="entry name" value="ADH_Zn_CS"/>
</dbReference>
<dbReference type="Proteomes" id="UP000319769">
    <property type="component" value="Unassembled WGS sequence"/>
</dbReference>